<dbReference type="InterPro" id="IPR000847">
    <property type="entry name" value="LysR_HTH_N"/>
</dbReference>
<evidence type="ECO:0000256" key="4">
    <source>
        <dbReference type="ARBA" id="ARBA00023163"/>
    </source>
</evidence>
<reference evidence="6 7" key="1">
    <citation type="submission" date="2024-09" db="EMBL/GenBank/DDBJ databases">
        <authorList>
            <person name="Ruan L."/>
        </authorList>
    </citation>
    <scope>NUCLEOTIDE SEQUENCE [LARGE SCALE GENOMIC DNA]</scope>
    <source>
        <strain evidence="6 7">D33</strain>
    </source>
</reference>
<dbReference type="PROSITE" id="PS50931">
    <property type="entry name" value="HTH_LYSR"/>
    <property type="match status" value="1"/>
</dbReference>
<keyword evidence="4" id="KW-0804">Transcription</keyword>
<protein>
    <submittedName>
        <fullName evidence="6">LysR family transcriptional regulator</fullName>
    </submittedName>
</protein>
<name>A0ABV5B597_9BACL</name>
<dbReference type="Gene3D" id="1.10.10.10">
    <property type="entry name" value="Winged helix-like DNA-binding domain superfamily/Winged helix DNA-binding domain"/>
    <property type="match status" value="1"/>
</dbReference>
<dbReference type="SUPFAM" id="SSF53850">
    <property type="entry name" value="Periplasmic binding protein-like II"/>
    <property type="match status" value="1"/>
</dbReference>
<keyword evidence="2" id="KW-0805">Transcription regulation</keyword>
<evidence type="ECO:0000313" key="6">
    <source>
        <dbReference type="EMBL" id="MFB5680841.1"/>
    </source>
</evidence>
<dbReference type="InterPro" id="IPR050950">
    <property type="entry name" value="HTH-type_LysR_regulators"/>
</dbReference>
<dbReference type="CDD" id="cd05466">
    <property type="entry name" value="PBP2_LTTR_substrate"/>
    <property type="match status" value="1"/>
</dbReference>
<evidence type="ECO:0000259" key="5">
    <source>
        <dbReference type="PROSITE" id="PS50931"/>
    </source>
</evidence>
<dbReference type="InterPro" id="IPR005119">
    <property type="entry name" value="LysR_subst-bd"/>
</dbReference>
<feature type="domain" description="HTH lysR-type" evidence="5">
    <location>
        <begin position="1"/>
        <end position="58"/>
    </location>
</feature>
<evidence type="ECO:0000256" key="1">
    <source>
        <dbReference type="ARBA" id="ARBA00009437"/>
    </source>
</evidence>
<comment type="caution">
    <text evidence="6">The sequence shown here is derived from an EMBL/GenBank/DDBJ whole genome shotgun (WGS) entry which is preliminary data.</text>
</comment>
<dbReference type="Pfam" id="PF00126">
    <property type="entry name" value="HTH_1"/>
    <property type="match status" value="1"/>
</dbReference>
<sequence>MDLKQLEYIIHIAEENNITKASEKLFITQSALNQQLLKLEKELGTQLFVRSRNNWHLTQAGKIYVENAKNILRIKKDTYNQINDILETREGNLVIGLTPERGTQMFAAIYPTFYKKFPKVKIDLIEMPVKKQQVEILQGNIDIGFLTLQDFQKTNDNYIHLCFESIILGVPSAHPLAQVGGKLGEPLPEISLKLLENDSFAVMQTGSTLREIFNHLINEENISPHILLETRSCHTLFEMVAQGICCSVFPITYAKPSSAVSYFSIRQNPVWEVTASYKKDSYLSNAAKELIAMATDYWLDRVQVCS</sequence>
<comment type="similarity">
    <text evidence="1">Belongs to the LysR transcriptional regulatory family.</text>
</comment>
<accession>A0ABV5B597</accession>
<dbReference type="PRINTS" id="PR00039">
    <property type="entry name" value="HTHLYSR"/>
</dbReference>
<dbReference type="Pfam" id="PF03466">
    <property type="entry name" value="LysR_substrate"/>
    <property type="match status" value="1"/>
</dbReference>
<gene>
    <name evidence="6" type="ORF">ACE3NQ_07965</name>
</gene>
<keyword evidence="3" id="KW-0238">DNA-binding</keyword>
<evidence type="ECO:0000313" key="7">
    <source>
        <dbReference type="Proteomes" id="UP001580407"/>
    </source>
</evidence>
<dbReference type="PANTHER" id="PTHR30419">
    <property type="entry name" value="HTH-TYPE TRANSCRIPTIONAL REGULATOR YBHD"/>
    <property type="match status" value="1"/>
</dbReference>
<evidence type="ECO:0000256" key="2">
    <source>
        <dbReference type="ARBA" id="ARBA00023015"/>
    </source>
</evidence>
<dbReference type="RefSeq" id="WP_375524639.1">
    <property type="nucleotide sequence ID" value="NZ_JBHILM010000007.1"/>
</dbReference>
<dbReference type="PANTHER" id="PTHR30419:SF8">
    <property type="entry name" value="NITROGEN ASSIMILATION TRANSCRIPTIONAL ACTIVATOR-RELATED"/>
    <property type="match status" value="1"/>
</dbReference>
<organism evidence="6 7">
    <name type="scientific">Paenibacillus terreus</name>
    <dbReference type="NCBI Taxonomy" id="1387834"/>
    <lineage>
        <taxon>Bacteria</taxon>
        <taxon>Bacillati</taxon>
        <taxon>Bacillota</taxon>
        <taxon>Bacilli</taxon>
        <taxon>Bacillales</taxon>
        <taxon>Paenibacillaceae</taxon>
        <taxon>Paenibacillus</taxon>
    </lineage>
</organism>
<dbReference type="EMBL" id="JBHILM010000007">
    <property type="protein sequence ID" value="MFB5680841.1"/>
    <property type="molecule type" value="Genomic_DNA"/>
</dbReference>
<dbReference type="InterPro" id="IPR036390">
    <property type="entry name" value="WH_DNA-bd_sf"/>
</dbReference>
<dbReference type="SUPFAM" id="SSF46785">
    <property type="entry name" value="Winged helix' DNA-binding domain"/>
    <property type="match status" value="1"/>
</dbReference>
<evidence type="ECO:0000256" key="3">
    <source>
        <dbReference type="ARBA" id="ARBA00023125"/>
    </source>
</evidence>
<keyword evidence="7" id="KW-1185">Reference proteome</keyword>
<dbReference type="Proteomes" id="UP001580407">
    <property type="component" value="Unassembled WGS sequence"/>
</dbReference>
<dbReference type="InterPro" id="IPR036388">
    <property type="entry name" value="WH-like_DNA-bd_sf"/>
</dbReference>
<proteinExistence type="inferred from homology"/>
<dbReference type="Gene3D" id="3.40.190.290">
    <property type="match status" value="1"/>
</dbReference>